<evidence type="ECO:0000256" key="3">
    <source>
        <dbReference type="PROSITE-ProRule" id="PRU00181"/>
    </source>
</evidence>
<evidence type="ECO:0000256" key="2">
    <source>
        <dbReference type="ARBA" id="ARBA00022884"/>
    </source>
</evidence>
<dbReference type="GO" id="GO:0005634">
    <property type="term" value="C:nucleus"/>
    <property type="evidence" value="ECO:0007669"/>
    <property type="project" value="TreeGrafter"/>
</dbReference>
<proteinExistence type="inferred from homology"/>
<dbReference type="InterPro" id="IPR039294">
    <property type="entry name" value="EIF1AD"/>
</dbReference>
<gene>
    <name evidence="6" type="ORF">HYH03_011647</name>
</gene>
<dbReference type="Gene3D" id="2.40.50.140">
    <property type="entry name" value="Nucleic acid-binding proteins"/>
    <property type="match status" value="1"/>
</dbReference>
<dbReference type="InterPro" id="IPR012340">
    <property type="entry name" value="NA-bd_OB-fold"/>
</dbReference>
<keyword evidence="3" id="KW-0396">Initiation factor</keyword>
<dbReference type="Pfam" id="PF01176">
    <property type="entry name" value="eIF-1a"/>
    <property type="match status" value="1"/>
</dbReference>
<dbReference type="OrthoDB" id="1738325at2759"/>
<dbReference type="PANTHER" id="PTHR21641">
    <property type="entry name" value="TRANSLATION INITIATION FACTOR-RELATED"/>
    <property type="match status" value="1"/>
</dbReference>
<evidence type="ECO:0000313" key="6">
    <source>
        <dbReference type="EMBL" id="KAG2489844.1"/>
    </source>
</evidence>
<dbReference type="PROSITE" id="PS50832">
    <property type="entry name" value="S1_IF1_TYPE"/>
    <property type="match status" value="1"/>
</dbReference>
<protein>
    <recommendedName>
        <fullName evidence="5">S1-like domain-containing protein</fullName>
    </recommendedName>
</protein>
<organism evidence="6 7">
    <name type="scientific">Edaphochlamys debaryana</name>
    <dbReference type="NCBI Taxonomy" id="47281"/>
    <lineage>
        <taxon>Eukaryota</taxon>
        <taxon>Viridiplantae</taxon>
        <taxon>Chlorophyta</taxon>
        <taxon>core chlorophytes</taxon>
        <taxon>Chlorophyceae</taxon>
        <taxon>CS clade</taxon>
        <taxon>Chlamydomonadales</taxon>
        <taxon>Chlamydomonadales incertae sedis</taxon>
        <taxon>Edaphochlamys</taxon>
    </lineage>
</organism>
<comment type="caution">
    <text evidence="6">The sequence shown here is derived from an EMBL/GenBank/DDBJ whole genome shotgun (WGS) entry which is preliminary data.</text>
</comment>
<accession>A0A835Y2F0</accession>
<dbReference type="SMART" id="SM00652">
    <property type="entry name" value="eIF1a"/>
    <property type="match status" value="1"/>
</dbReference>
<evidence type="ECO:0000313" key="7">
    <source>
        <dbReference type="Proteomes" id="UP000612055"/>
    </source>
</evidence>
<feature type="domain" description="S1-like" evidence="5">
    <location>
        <begin position="33"/>
        <end position="80"/>
    </location>
</feature>
<dbReference type="Proteomes" id="UP000612055">
    <property type="component" value="Unassembled WGS sequence"/>
</dbReference>
<dbReference type="InterPro" id="IPR001253">
    <property type="entry name" value="TIF_eIF-1A"/>
</dbReference>
<dbReference type="EMBL" id="JAEHOE010000068">
    <property type="protein sequence ID" value="KAG2489844.1"/>
    <property type="molecule type" value="Genomic_DNA"/>
</dbReference>
<name>A0A835Y2F0_9CHLO</name>
<feature type="compositionally biased region" description="Acidic residues" evidence="4">
    <location>
        <begin position="125"/>
        <end position="137"/>
    </location>
</feature>
<keyword evidence="3" id="KW-0648">Protein biosynthesis</keyword>
<comment type="similarity">
    <text evidence="1">Belongs to the EIF1AD family.</text>
</comment>
<sequence>MSRSRKHVTLGLDGDVEAPGPGQSIVRALGSRGSNLIEVEFPDGRQTLVMMPAKFNKKLWVKRGGFLLIEASEEAQQDTKVTGTIVGVLYDDQIKQLSKMPGVWPAEFSTREGKGTLEDMMPPPESDEEGGQDEEGGEGAGRPRADDADLPPLHQNTNRKVVYHEVSDSDEEDD</sequence>
<evidence type="ECO:0000256" key="4">
    <source>
        <dbReference type="SAM" id="MobiDB-lite"/>
    </source>
</evidence>
<evidence type="ECO:0000259" key="5">
    <source>
        <dbReference type="PROSITE" id="PS50832"/>
    </source>
</evidence>
<dbReference type="GO" id="GO:0003743">
    <property type="term" value="F:translation initiation factor activity"/>
    <property type="evidence" value="ECO:0007669"/>
    <property type="project" value="UniProtKB-UniRule"/>
</dbReference>
<keyword evidence="2" id="KW-0694">RNA-binding</keyword>
<dbReference type="AlphaFoldDB" id="A0A835Y2F0"/>
<dbReference type="PANTHER" id="PTHR21641:SF0">
    <property type="entry name" value="RNA-BINDING PROTEIN EIF1AD-RELATED"/>
    <property type="match status" value="1"/>
</dbReference>
<evidence type="ECO:0000256" key="1">
    <source>
        <dbReference type="ARBA" id="ARBA00007340"/>
    </source>
</evidence>
<reference evidence="6" key="1">
    <citation type="journal article" date="2020" name="bioRxiv">
        <title>Comparative genomics of Chlamydomonas.</title>
        <authorList>
            <person name="Craig R.J."/>
            <person name="Hasan A.R."/>
            <person name="Ness R.W."/>
            <person name="Keightley P.D."/>
        </authorList>
    </citation>
    <scope>NUCLEOTIDE SEQUENCE</scope>
    <source>
        <strain evidence="6">CCAP 11/70</strain>
    </source>
</reference>
<dbReference type="InterPro" id="IPR006196">
    <property type="entry name" value="RNA-binding_domain_S1_IF1"/>
</dbReference>
<keyword evidence="7" id="KW-1185">Reference proteome</keyword>
<feature type="region of interest" description="Disordered" evidence="4">
    <location>
        <begin position="106"/>
        <end position="174"/>
    </location>
</feature>
<dbReference type="SUPFAM" id="SSF50249">
    <property type="entry name" value="Nucleic acid-binding proteins"/>
    <property type="match status" value="1"/>
</dbReference>
<dbReference type="GO" id="GO:0003723">
    <property type="term" value="F:RNA binding"/>
    <property type="evidence" value="ECO:0007669"/>
    <property type="project" value="UniProtKB-KW"/>
</dbReference>